<evidence type="ECO:0000256" key="1">
    <source>
        <dbReference type="SAM" id="Phobius"/>
    </source>
</evidence>
<evidence type="ECO:0000313" key="3">
    <source>
        <dbReference type="Proteomes" id="UP000434172"/>
    </source>
</evidence>
<dbReference type="Proteomes" id="UP000434172">
    <property type="component" value="Unassembled WGS sequence"/>
</dbReference>
<dbReference type="AlphaFoldDB" id="A0A8H3ZTP6"/>
<accession>A0A8H3ZTP6</accession>
<protein>
    <submittedName>
        <fullName evidence="2">Uncharacterized protein</fullName>
    </submittedName>
</protein>
<proteinExistence type="predicted"/>
<gene>
    <name evidence="2" type="ORF">GQ607_006779</name>
</gene>
<organism evidence="2 3">
    <name type="scientific">Colletotrichum asianum</name>
    <dbReference type="NCBI Taxonomy" id="702518"/>
    <lineage>
        <taxon>Eukaryota</taxon>
        <taxon>Fungi</taxon>
        <taxon>Dikarya</taxon>
        <taxon>Ascomycota</taxon>
        <taxon>Pezizomycotina</taxon>
        <taxon>Sordariomycetes</taxon>
        <taxon>Hypocreomycetidae</taxon>
        <taxon>Glomerellales</taxon>
        <taxon>Glomerellaceae</taxon>
        <taxon>Colletotrichum</taxon>
        <taxon>Colletotrichum gloeosporioides species complex</taxon>
    </lineage>
</organism>
<feature type="transmembrane region" description="Helical" evidence="1">
    <location>
        <begin position="20"/>
        <end position="39"/>
    </location>
</feature>
<keyword evidence="1" id="KW-0472">Membrane</keyword>
<keyword evidence="1" id="KW-0812">Transmembrane</keyword>
<dbReference type="EMBL" id="WOWK01000033">
    <property type="protein sequence ID" value="KAF0325961.1"/>
    <property type="molecule type" value="Genomic_DNA"/>
</dbReference>
<keyword evidence="3" id="KW-1185">Reference proteome</keyword>
<sequence length="45" mass="5023">MAGYPLRLPGTPTLSQRRFLLLVFPLISCGFLYTLPPCVDHSSFP</sequence>
<reference evidence="2 3" key="1">
    <citation type="submission" date="2019-12" db="EMBL/GenBank/DDBJ databases">
        <title>A genome sequence resource for the geographically widespread anthracnose pathogen Colletotrichum asianum.</title>
        <authorList>
            <person name="Meng Y."/>
        </authorList>
    </citation>
    <scope>NUCLEOTIDE SEQUENCE [LARGE SCALE GENOMIC DNA]</scope>
    <source>
        <strain evidence="2 3">ICMP 18580</strain>
    </source>
</reference>
<evidence type="ECO:0000313" key="2">
    <source>
        <dbReference type="EMBL" id="KAF0325961.1"/>
    </source>
</evidence>
<comment type="caution">
    <text evidence="2">The sequence shown here is derived from an EMBL/GenBank/DDBJ whole genome shotgun (WGS) entry which is preliminary data.</text>
</comment>
<keyword evidence="1" id="KW-1133">Transmembrane helix</keyword>
<name>A0A8H3ZTP6_9PEZI</name>